<organism evidence="2 3">
    <name type="scientific">Streptomyces caledonius</name>
    <dbReference type="NCBI Taxonomy" id="3134107"/>
    <lineage>
        <taxon>Bacteria</taxon>
        <taxon>Bacillati</taxon>
        <taxon>Actinomycetota</taxon>
        <taxon>Actinomycetes</taxon>
        <taxon>Kitasatosporales</taxon>
        <taxon>Streptomycetaceae</taxon>
        <taxon>Streptomyces</taxon>
    </lineage>
</organism>
<dbReference type="EMBL" id="JBBKAM010000002">
    <property type="protein sequence ID" value="MEJ8644994.1"/>
    <property type="molecule type" value="Genomic_DNA"/>
</dbReference>
<protein>
    <submittedName>
        <fullName evidence="2">Uncharacterized protein</fullName>
    </submittedName>
</protein>
<name>A0ABU8UCF6_9ACTN</name>
<dbReference type="Proteomes" id="UP001382904">
    <property type="component" value="Unassembled WGS sequence"/>
</dbReference>
<feature type="region of interest" description="Disordered" evidence="1">
    <location>
        <begin position="325"/>
        <end position="398"/>
    </location>
</feature>
<sequence>MSSILALRNWLQGIRPEELSALLIRREEAHGRESIRFAGGPAEARLRKPAGSRIWVTKAPPGLLTDLAICGTGMARARLLQLGFTAAEVSEPDLGTLERMMLGLPPTWAGLALYGLALGKRFTVSTLVRENWDRLWSAGQVSAELPGESDRASILSDHHGTQHIPDEGSPVGGADEPVAETEDGVPDLAAAEQAVAALREHGEQLAEELTACAEAVRTGSSGRAASIAEIATAWLAERDALSLLVGRLDPDSGPWQPQDSYEAVDEVLAGVRRRLQDSAELVAKLEALDSRRGTYLQMLEDAVSDVERQQLQSMINRFTADMAALQGPETDPSPGSSSEEPARPASAEPPVVAQSEEEEEEEEETEQAPALGTGSHAPQVEPSWSSSPAPGEQVAPHGRTVETSAVLTLDEVREPGSVDSPMSVWNGNRPPVQRLIEQGRLAEAYWLTLAAKEPAPRAQVLAFAHAAFHSPQEQGQVFELQIAAEDHELPDTSEDREAYLVALAASLRTGLVAGWPLRIVTEFVPLQGLPKTWARLLDELVGTVKQAICVSPGEVLRTSAGNNSTLRQKIGAQASQLSEELPQRTIKLARGTQVLQTLARDGALARTLRLVQDWAEGQVGADALAADMDQNYRRSDAADRLIVAVDRQIRTPKQAKQDIHSSARDQLRQHIKSVVDLLREALAVAESAATNYQNRGLGSDLPRAVAAARQAAPLPGPGGAALSLLLQWLCGKSDLRARALGLSLPATVCWPWKDWTGARSTASAHRIGTTWTSSPWSRRSSGHRPRRMRWRSI</sequence>
<feature type="region of interest" description="Disordered" evidence="1">
    <location>
        <begin position="772"/>
        <end position="793"/>
    </location>
</feature>
<reference evidence="2 3" key="1">
    <citation type="submission" date="2024-03" db="EMBL/GenBank/DDBJ databases">
        <title>Novel Streptomyces species of biotechnological and ecological value are a feature of Machair soil.</title>
        <authorList>
            <person name="Prole J.R."/>
            <person name="Goodfellow M."/>
            <person name="Allenby N."/>
            <person name="Ward A.C."/>
        </authorList>
    </citation>
    <scope>NUCLEOTIDE SEQUENCE [LARGE SCALE GENOMIC DNA]</scope>
    <source>
        <strain evidence="2 3">MS1.HAVA.3</strain>
    </source>
</reference>
<feature type="compositionally biased region" description="Basic residues" evidence="1">
    <location>
        <begin position="780"/>
        <end position="793"/>
    </location>
</feature>
<gene>
    <name evidence="2" type="ORF">WKI68_34660</name>
</gene>
<evidence type="ECO:0000313" key="3">
    <source>
        <dbReference type="Proteomes" id="UP001382904"/>
    </source>
</evidence>
<evidence type="ECO:0000313" key="2">
    <source>
        <dbReference type="EMBL" id="MEJ8644994.1"/>
    </source>
</evidence>
<feature type="compositionally biased region" description="Acidic residues" evidence="1">
    <location>
        <begin position="355"/>
        <end position="366"/>
    </location>
</feature>
<accession>A0ABU8UCF6</accession>
<proteinExistence type="predicted"/>
<feature type="compositionally biased region" description="Low complexity" evidence="1">
    <location>
        <begin position="332"/>
        <end position="350"/>
    </location>
</feature>
<evidence type="ECO:0000256" key="1">
    <source>
        <dbReference type="SAM" id="MobiDB-lite"/>
    </source>
</evidence>
<comment type="caution">
    <text evidence="2">The sequence shown here is derived from an EMBL/GenBank/DDBJ whole genome shotgun (WGS) entry which is preliminary data.</text>
</comment>
<keyword evidence="3" id="KW-1185">Reference proteome</keyword>